<accession>A0A815UUP5</accession>
<evidence type="ECO:0000256" key="1">
    <source>
        <dbReference type="SAM" id="MobiDB-lite"/>
    </source>
</evidence>
<protein>
    <submittedName>
        <fullName evidence="2">Uncharacterized protein</fullName>
    </submittedName>
</protein>
<sequence length="303" mass="33752">MAQPKQVTRTLLSQDEKKLIERFYTQFGARSAGRIASEIMNNPGIPGHIQQFYVHLGLTKATKRVYDHLGRETRKAAMAKLTQHTPQMNPISYFQQQQQSSSSQQQPQRQNVGTAPADQQDDSDWENDDEAVEMDEDVTMIAQSQPLSASLDWLNILLSSPQLPPAMGTSPPAVPPQQVTDTQSPVFQGLVSTGVLSAPVPPALLRTPPPRRNSQVSLPASWTQTPPTQSQTTMQRPSQRQRAHPRTAATLLPQDDKDDEENRPPSPRRPLNVYLIEAAKEVRQAAKMCQMVAAEAIQRLREL</sequence>
<dbReference type="EMBL" id="CAJNOQ010023958">
    <property type="protein sequence ID" value="CAF1522008.1"/>
    <property type="molecule type" value="Genomic_DNA"/>
</dbReference>
<proteinExistence type="predicted"/>
<dbReference type="EMBL" id="CAJOBC010089513">
    <property type="protein sequence ID" value="CAF4381201.1"/>
    <property type="molecule type" value="Genomic_DNA"/>
</dbReference>
<feature type="region of interest" description="Disordered" evidence="1">
    <location>
        <begin position="94"/>
        <end position="127"/>
    </location>
</feature>
<organism evidence="2 4">
    <name type="scientific">Didymodactylos carnosus</name>
    <dbReference type="NCBI Taxonomy" id="1234261"/>
    <lineage>
        <taxon>Eukaryota</taxon>
        <taxon>Metazoa</taxon>
        <taxon>Spiralia</taxon>
        <taxon>Gnathifera</taxon>
        <taxon>Rotifera</taxon>
        <taxon>Eurotatoria</taxon>
        <taxon>Bdelloidea</taxon>
        <taxon>Philodinida</taxon>
        <taxon>Philodinidae</taxon>
        <taxon>Didymodactylos</taxon>
    </lineage>
</organism>
<keyword evidence="4" id="KW-1185">Reference proteome</keyword>
<dbReference type="Proteomes" id="UP000681722">
    <property type="component" value="Unassembled WGS sequence"/>
</dbReference>
<evidence type="ECO:0000313" key="2">
    <source>
        <dbReference type="EMBL" id="CAF1522008.1"/>
    </source>
</evidence>
<comment type="caution">
    <text evidence="2">The sequence shown here is derived from an EMBL/GenBank/DDBJ whole genome shotgun (WGS) entry which is preliminary data.</text>
</comment>
<feature type="compositionally biased region" description="Low complexity" evidence="1">
    <location>
        <begin position="95"/>
        <end position="110"/>
    </location>
</feature>
<feature type="compositionally biased region" description="Low complexity" evidence="1">
    <location>
        <begin position="221"/>
        <end position="238"/>
    </location>
</feature>
<gene>
    <name evidence="2" type="ORF">GPM918_LOCUS37592</name>
    <name evidence="3" type="ORF">SRO942_LOCUS38363</name>
</gene>
<reference evidence="2" key="1">
    <citation type="submission" date="2021-02" db="EMBL/GenBank/DDBJ databases">
        <authorList>
            <person name="Nowell W R."/>
        </authorList>
    </citation>
    <scope>NUCLEOTIDE SEQUENCE</scope>
</reference>
<evidence type="ECO:0000313" key="3">
    <source>
        <dbReference type="EMBL" id="CAF4381201.1"/>
    </source>
</evidence>
<feature type="compositionally biased region" description="Pro residues" evidence="1">
    <location>
        <begin position="201"/>
        <end position="211"/>
    </location>
</feature>
<evidence type="ECO:0000313" key="4">
    <source>
        <dbReference type="Proteomes" id="UP000663829"/>
    </source>
</evidence>
<feature type="region of interest" description="Disordered" evidence="1">
    <location>
        <begin position="201"/>
        <end position="272"/>
    </location>
</feature>
<dbReference type="AlphaFoldDB" id="A0A815UUP5"/>
<name>A0A815UUP5_9BILA</name>
<dbReference type="Proteomes" id="UP000663829">
    <property type="component" value="Unassembled WGS sequence"/>
</dbReference>